<keyword evidence="1" id="KW-0732">Signal</keyword>
<organism evidence="2 3">
    <name type="scientific">Marinigracilibium pacificum</name>
    <dbReference type="NCBI Taxonomy" id="2729599"/>
    <lineage>
        <taxon>Bacteria</taxon>
        <taxon>Pseudomonadati</taxon>
        <taxon>Bacteroidota</taxon>
        <taxon>Cytophagia</taxon>
        <taxon>Cytophagales</taxon>
        <taxon>Flammeovirgaceae</taxon>
        <taxon>Marinigracilibium</taxon>
    </lineage>
</organism>
<evidence type="ECO:0000313" key="2">
    <source>
        <dbReference type="EMBL" id="NMM48228.1"/>
    </source>
</evidence>
<protein>
    <recommendedName>
        <fullName evidence="4">Auto-transporter adhesin head GIN domain-containing protein</fullName>
    </recommendedName>
</protein>
<comment type="caution">
    <text evidence="2">The sequence shown here is derived from an EMBL/GenBank/DDBJ whole genome shotgun (WGS) entry which is preliminary data.</text>
</comment>
<evidence type="ECO:0000256" key="1">
    <source>
        <dbReference type="SAM" id="SignalP"/>
    </source>
</evidence>
<feature type="signal peptide" evidence="1">
    <location>
        <begin position="1"/>
        <end position="20"/>
    </location>
</feature>
<keyword evidence="3" id="KW-1185">Reference proteome</keyword>
<dbReference type="AlphaFoldDB" id="A0A848IYI6"/>
<gene>
    <name evidence="2" type="ORF">HH304_07445</name>
</gene>
<proteinExistence type="predicted"/>
<feature type="chain" id="PRO_5032522748" description="Auto-transporter adhesin head GIN domain-containing protein" evidence="1">
    <location>
        <begin position="21"/>
        <end position="94"/>
    </location>
</feature>
<reference evidence="2 3" key="1">
    <citation type="submission" date="2020-04" db="EMBL/GenBank/DDBJ databases">
        <title>Flammeovirgaceae bacterium KN852 isolated from deep sea.</title>
        <authorList>
            <person name="Zhang D.-C."/>
        </authorList>
    </citation>
    <scope>NUCLEOTIDE SEQUENCE [LARGE SCALE GENOMIC DNA]</scope>
    <source>
        <strain evidence="2 3">KN852</strain>
    </source>
</reference>
<dbReference type="EMBL" id="JABBNU010000004">
    <property type="protein sequence ID" value="NMM48228.1"/>
    <property type="molecule type" value="Genomic_DNA"/>
</dbReference>
<evidence type="ECO:0000313" key="3">
    <source>
        <dbReference type="Proteomes" id="UP000559010"/>
    </source>
</evidence>
<dbReference type="RefSeq" id="WP_169679716.1">
    <property type="nucleotide sequence ID" value="NZ_JABBNU010000004.1"/>
</dbReference>
<name>A0A848IYI6_9BACT</name>
<dbReference type="Proteomes" id="UP000559010">
    <property type="component" value="Unassembled WGS sequence"/>
</dbReference>
<accession>A0A848IYI6</accession>
<evidence type="ECO:0008006" key="4">
    <source>
        <dbReference type="Google" id="ProtNLM"/>
    </source>
</evidence>
<sequence length="94" mass="10158">MKSKLIVFFAALFVSFHTISASVIIRYTNKDTQAYNMKVNIGGSDTKVKFSGRGTGSVTVQGMETECIIKTPCGEVKVKSGDIVSIQNGCIVVY</sequence>